<dbReference type="InterPro" id="IPR014555">
    <property type="entry name" value="RecF-like"/>
</dbReference>
<gene>
    <name evidence="4" type="ORF">FRUB_08369</name>
</gene>
<evidence type="ECO:0000259" key="2">
    <source>
        <dbReference type="Pfam" id="PF13175"/>
    </source>
</evidence>
<proteinExistence type="predicted"/>
<comment type="caution">
    <text evidence="4">The sequence shown here is derived from an EMBL/GenBank/DDBJ whole genome shotgun (WGS) entry which is preliminary data.</text>
</comment>
<evidence type="ECO:0000313" key="4">
    <source>
        <dbReference type="EMBL" id="OWK35806.1"/>
    </source>
</evidence>
<feature type="compositionally biased region" description="Polar residues" evidence="1">
    <location>
        <begin position="434"/>
        <end position="444"/>
    </location>
</feature>
<dbReference type="PANTHER" id="PTHR32182">
    <property type="entry name" value="DNA REPLICATION AND REPAIR PROTEIN RECF"/>
    <property type="match status" value="1"/>
</dbReference>
<dbReference type="Pfam" id="PF13304">
    <property type="entry name" value="AAA_21"/>
    <property type="match status" value="1"/>
</dbReference>
<name>A0A225DEN7_9BACT</name>
<dbReference type="Proteomes" id="UP000214646">
    <property type="component" value="Unassembled WGS sequence"/>
</dbReference>
<dbReference type="GO" id="GO:0005524">
    <property type="term" value="F:ATP binding"/>
    <property type="evidence" value="ECO:0007669"/>
    <property type="project" value="InterPro"/>
</dbReference>
<feature type="domain" description="ATPase AAA-type core" evidence="3">
    <location>
        <begin position="296"/>
        <end position="370"/>
    </location>
</feature>
<dbReference type="InterPro" id="IPR041685">
    <property type="entry name" value="AAA_GajA/Old/RecF-like"/>
</dbReference>
<dbReference type="SUPFAM" id="SSF52540">
    <property type="entry name" value="P-loop containing nucleoside triphosphate hydrolases"/>
    <property type="match status" value="1"/>
</dbReference>
<dbReference type="Pfam" id="PF13175">
    <property type="entry name" value="AAA_15"/>
    <property type="match status" value="1"/>
</dbReference>
<dbReference type="PIRSF" id="PIRSF029347">
    <property type="entry name" value="RecF"/>
    <property type="match status" value="1"/>
</dbReference>
<dbReference type="InterPro" id="IPR003959">
    <property type="entry name" value="ATPase_AAA_core"/>
</dbReference>
<dbReference type="GO" id="GO:0016887">
    <property type="term" value="F:ATP hydrolysis activity"/>
    <property type="evidence" value="ECO:0007669"/>
    <property type="project" value="InterPro"/>
</dbReference>
<feature type="domain" description="Endonuclease GajA/Old nuclease/RecF-like AAA" evidence="2">
    <location>
        <begin position="32"/>
        <end position="74"/>
    </location>
</feature>
<protein>
    <recommendedName>
        <fullName evidence="6">ATPase AAA-type core domain-containing protein</fullName>
    </recommendedName>
</protein>
<dbReference type="GO" id="GO:0006302">
    <property type="term" value="P:double-strand break repair"/>
    <property type="evidence" value="ECO:0007669"/>
    <property type="project" value="TreeGrafter"/>
</dbReference>
<keyword evidence="5" id="KW-1185">Reference proteome</keyword>
<evidence type="ECO:0008006" key="6">
    <source>
        <dbReference type="Google" id="ProtNLM"/>
    </source>
</evidence>
<feature type="region of interest" description="Disordered" evidence="1">
    <location>
        <begin position="422"/>
        <end position="444"/>
    </location>
</feature>
<evidence type="ECO:0000256" key="1">
    <source>
        <dbReference type="SAM" id="MobiDB-lite"/>
    </source>
</evidence>
<dbReference type="PANTHER" id="PTHR32182:SF25">
    <property type="entry name" value="SLR1056 PROTEIN"/>
    <property type="match status" value="1"/>
</dbReference>
<dbReference type="EMBL" id="NIDE01000017">
    <property type="protein sequence ID" value="OWK35806.1"/>
    <property type="molecule type" value="Genomic_DNA"/>
</dbReference>
<evidence type="ECO:0000259" key="3">
    <source>
        <dbReference type="Pfam" id="PF13304"/>
    </source>
</evidence>
<dbReference type="GO" id="GO:0000731">
    <property type="term" value="P:DNA synthesis involved in DNA repair"/>
    <property type="evidence" value="ECO:0007669"/>
    <property type="project" value="TreeGrafter"/>
</dbReference>
<feature type="region of interest" description="Disordered" evidence="1">
    <location>
        <begin position="1"/>
        <end position="25"/>
    </location>
</feature>
<dbReference type="Gene3D" id="3.40.50.300">
    <property type="entry name" value="P-loop containing nucleotide triphosphate hydrolases"/>
    <property type="match status" value="2"/>
</dbReference>
<evidence type="ECO:0000313" key="5">
    <source>
        <dbReference type="Proteomes" id="UP000214646"/>
    </source>
</evidence>
<sequence length="444" mass="48779">MVAVRGRVETMSASPSNEPTEDTLAPAKPPFLRRVRIRGYKSIAFCDVTLEPLTILVGRNASGKSNFLNALSFLRDVVSVGAHEAVKRHGGRESVLCQLTDSSLISLEIEAGVQMWKEPSPFIASFAIVIAMPAEGPPDIVSECATWEDGKSTQKIGYRVEDGYVSWEGHPFDNAPDAFKNWANIWPNPDRVFLGTIGPTESLKFRECIASIETYNFHPGEIRRPQEPNPGGYLDRDGKNLASVIETTRKIDAWAIERPSRYLTDITKTTEFAEVLPSGGYETLQFRVRLNDEGSGRSIQLPAASMSDGTLRAFAALVAAFQCAPPYGPPNLVAIEEPETSLHPAAMRALVDALDEATLRTQILLTTHSADMLDNPTIRPEQVRVVQMVNGRTVIGTVDDASIQIVARKLGTLGGLERENQLEPDQDDLERQQHLSSTWKVSQG</sequence>
<dbReference type="AlphaFoldDB" id="A0A225DEN7"/>
<organism evidence="4 5">
    <name type="scientific">Fimbriiglobus ruber</name>
    <dbReference type="NCBI Taxonomy" id="1908690"/>
    <lineage>
        <taxon>Bacteria</taxon>
        <taxon>Pseudomonadati</taxon>
        <taxon>Planctomycetota</taxon>
        <taxon>Planctomycetia</taxon>
        <taxon>Gemmatales</taxon>
        <taxon>Gemmataceae</taxon>
        <taxon>Fimbriiglobus</taxon>
    </lineage>
</organism>
<reference evidence="5" key="1">
    <citation type="submission" date="2017-06" db="EMBL/GenBank/DDBJ databases">
        <title>Genome analysis of Fimbriiglobus ruber SP5, the first member of the order Planctomycetales with confirmed chitinolytic capability.</title>
        <authorList>
            <person name="Ravin N.V."/>
            <person name="Rakitin A.L."/>
            <person name="Ivanova A.A."/>
            <person name="Beletsky A.V."/>
            <person name="Kulichevskaya I.S."/>
            <person name="Mardanov A.V."/>
            <person name="Dedysh S.N."/>
        </authorList>
    </citation>
    <scope>NUCLEOTIDE SEQUENCE [LARGE SCALE GENOMIC DNA]</scope>
    <source>
        <strain evidence="5">SP5</strain>
    </source>
</reference>
<accession>A0A225DEN7</accession>
<dbReference type="InterPro" id="IPR027417">
    <property type="entry name" value="P-loop_NTPase"/>
</dbReference>